<reference evidence="6" key="1">
    <citation type="journal article" date="2020" name="mSystems">
        <title>Genome- and Community-Level Interaction Insights into Carbon Utilization and Element Cycling Functions of Hydrothermarchaeota in Hydrothermal Sediment.</title>
        <authorList>
            <person name="Zhou Z."/>
            <person name="Liu Y."/>
            <person name="Xu W."/>
            <person name="Pan J."/>
            <person name="Luo Z.H."/>
            <person name="Li M."/>
        </authorList>
    </citation>
    <scope>NUCLEOTIDE SEQUENCE [LARGE SCALE GENOMIC DNA]</scope>
    <source>
        <strain evidence="6">SpSt-885</strain>
    </source>
</reference>
<keyword evidence="4" id="KW-0862">Zinc</keyword>
<keyword evidence="3" id="KW-0863">Zinc-finger</keyword>
<dbReference type="GO" id="GO:0008270">
    <property type="term" value="F:zinc ion binding"/>
    <property type="evidence" value="ECO:0007669"/>
    <property type="project" value="UniProtKB-KW"/>
</dbReference>
<evidence type="ECO:0000256" key="2">
    <source>
        <dbReference type="ARBA" id="ARBA00022723"/>
    </source>
</evidence>
<keyword evidence="2" id="KW-0479">Metal-binding</keyword>
<dbReference type="Pfam" id="PF22794">
    <property type="entry name" value="jr-ZPR1"/>
    <property type="match status" value="1"/>
</dbReference>
<evidence type="ECO:0000259" key="5">
    <source>
        <dbReference type="SMART" id="SM00709"/>
    </source>
</evidence>
<dbReference type="AlphaFoldDB" id="A0A7J3SLP9"/>
<sequence>MEYEYFENRMDCPVCKGKSLFVIRTLVYDMPSFGKTLLISGKCESCGYRFTFSTPFEVNKGRIIEFKVEKSEDLNALVFIGENTDIEIPEFEFEFLSSELEPGFVTTIEGLLVRVREKLVSFCSDDKCTDYIHRLSQGIEGKIPFTLKLIDRYGRSEILSEKVARKYLL</sequence>
<evidence type="ECO:0000313" key="6">
    <source>
        <dbReference type="EMBL" id="HGZ60551.1"/>
    </source>
</evidence>
<dbReference type="Gene3D" id="2.20.25.420">
    <property type="entry name" value="ZPR1, zinc finger domain"/>
    <property type="match status" value="1"/>
</dbReference>
<proteinExistence type="inferred from homology"/>
<name>A0A7J3SLP9_9CREN</name>
<evidence type="ECO:0000256" key="3">
    <source>
        <dbReference type="ARBA" id="ARBA00022771"/>
    </source>
</evidence>
<dbReference type="SMART" id="SM00709">
    <property type="entry name" value="Zpr1"/>
    <property type="match status" value="1"/>
</dbReference>
<dbReference type="InterPro" id="IPR042452">
    <property type="entry name" value="ZPR1_Znf1/2"/>
</dbReference>
<dbReference type="Gene3D" id="2.60.120.1040">
    <property type="entry name" value="ZPR1, A/B domain"/>
    <property type="match status" value="1"/>
</dbReference>
<dbReference type="PANTHER" id="PTHR10876">
    <property type="entry name" value="ZINC FINGER PROTEIN ZPR1"/>
    <property type="match status" value="1"/>
</dbReference>
<protein>
    <submittedName>
        <fullName evidence="6">ZPR1 zinc finger domain-containing protein</fullName>
    </submittedName>
</protein>
<organism evidence="6">
    <name type="scientific">Fervidicoccus fontis</name>
    <dbReference type="NCBI Taxonomy" id="683846"/>
    <lineage>
        <taxon>Archaea</taxon>
        <taxon>Thermoproteota</taxon>
        <taxon>Thermoprotei</taxon>
        <taxon>Fervidicoccales</taxon>
        <taxon>Fervidicoccaceae</taxon>
        <taxon>Fervidicoccus</taxon>
    </lineage>
</organism>
<dbReference type="EMBL" id="DTLS01000147">
    <property type="protein sequence ID" value="HGZ60551.1"/>
    <property type="molecule type" value="Genomic_DNA"/>
</dbReference>
<comment type="caution">
    <text evidence="6">The sequence shown here is derived from an EMBL/GenBank/DDBJ whole genome shotgun (WGS) entry which is preliminary data.</text>
</comment>
<accession>A0A7J3SLP9</accession>
<dbReference type="InterPro" id="IPR042451">
    <property type="entry name" value="ZPR1_A/B_dom"/>
</dbReference>
<dbReference type="InterPro" id="IPR004457">
    <property type="entry name" value="Znf_ZPR1"/>
</dbReference>
<dbReference type="PANTHER" id="PTHR10876:SF0">
    <property type="entry name" value="ZINC FINGER PROTEIN ZPR1"/>
    <property type="match status" value="1"/>
</dbReference>
<gene>
    <name evidence="6" type="ORF">ENW83_05055</name>
</gene>
<dbReference type="InterPro" id="IPR040141">
    <property type="entry name" value="ZPR1"/>
</dbReference>
<evidence type="ECO:0000256" key="1">
    <source>
        <dbReference type="ARBA" id="ARBA00008354"/>
    </source>
</evidence>
<dbReference type="InterPro" id="IPR056180">
    <property type="entry name" value="ZPR1_jr_dom"/>
</dbReference>
<dbReference type="NCBIfam" id="TIGR00310">
    <property type="entry name" value="ZPR1_znf"/>
    <property type="match status" value="1"/>
</dbReference>
<comment type="similarity">
    <text evidence="1">Belongs to the ZPR1 family.</text>
</comment>
<evidence type="ECO:0000256" key="4">
    <source>
        <dbReference type="ARBA" id="ARBA00022833"/>
    </source>
</evidence>
<feature type="domain" description="Zinc finger ZPR1-type" evidence="5">
    <location>
        <begin position="10"/>
        <end position="160"/>
    </location>
</feature>